<evidence type="ECO:0000313" key="1">
    <source>
        <dbReference type="EMBL" id="UXE62825.1"/>
    </source>
</evidence>
<reference evidence="1" key="1">
    <citation type="submission" date="2021-04" db="EMBL/GenBank/DDBJ databases">
        <title>Genome sequence of Woronichinia naegeliana from Washington state freshwater lake bloom.</title>
        <authorList>
            <person name="Dreher T.W."/>
        </authorList>
    </citation>
    <scope>NUCLEOTIDE SEQUENCE</scope>
    <source>
        <strain evidence="1">WA131</strain>
    </source>
</reference>
<dbReference type="KEGG" id="wna:KA717_09015"/>
<accession>A0A977L1T7</accession>
<sequence>MRSYDYKHIVGFEETNLVGNVYYANYILWQGRCREMFLYDHAPDIIQQFSQGLALVTVRVSCDYFSELYAFDQVTIRMSLKELKQNRITMLFDYWKISDKGEELVAKGEQQAACMQRQGEKIVAIAVPESLRRALEEYGGGAR</sequence>
<name>A0A977L1T7_9CYAN</name>
<dbReference type="Proteomes" id="UP001065613">
    <property type="component" value="Chromosome"/>
</dbReference>
<organism evidence="1">
    <name type="scientific">Woronichinia naegeliana WA131</name>
    <dbReference type="NCBI Taxonomy" id="2824559"/>
    <lineage>
        <taxon>Bacteria</taxon>
        <taxon>Bacillati</taxon>
        <taxon>Cyanobacteriota</taxon>
        <taxon>Cyanophyceae</taxon>
        <taxon>Synechococcales</taxon>
        <taxon>Coelosphaeriaceae</taxon>
        <taxon>Woronichinia</taxon>
    </lineage>
</organism>
<dbReference type="Pfam" id="PF13279">
    <property type="entry name" value="4HBT_2"/>
    <property type="match status" value="1"/>
</dbReference>
<dbReference type="CDD" id="cd00586">
    <property type="entry name" value="4HBT"/>
    <property type="match status" value="1"/>
</dbReference>
<proteinExistence type="predicted"/>
<dbReference type="InterPro" id="IPR029069">
    <property type="entry name" value="HotDog_dom_sf"/>
</dbReference>
<dbReference type="Gene3D" id="3.10.129.10">
    <property type="entry name" value="Hotdog Thioesterase"/>
    <property type="match status" value="1"/>
</dbReference>
<dbReference type="AlphaFoldDB" id="A0A977L1T7"/>
<protein>
    <submittedName>
        <fullName evidence="1">Acyl-CoA thioesterase</fullName>
    </submittedName>
</protein>
<gene>
    <name evidence="1" type="ORF">KA717_09015</name>
</gene>
<dbReference type="EMBL" id="CP073041">
    <property type="protein sequence ID" value="UXE62825.1"/>
    <property type="molecule type" value="Genomic_DNA"/>
</dbReference>
<dbReference type="SUPFAM" id="SSF54637">
    <property type="entry name" value="Thioesterase/thiol ester dehydrase-isomerase"/>
    <property type="match status" value="1"/>
</dbReference>